<dbReference type="AlphaFoldDB" id="A0A699KTC5"/>
<protein>
    <submittedName>
        <fullName evidence="1">Uncharacterized protein</fullName>
    </submittedName>
</protein>
<proteinExistence type="predicted"/>
<comment type="caution">
    <text evidence="1">The sequence shown here is derived from an EMBL/GenBank/DDBJ whole genome shotgun (WGS) entry which is preliminary data.</text>
</comment>
<sequence>ENNLDYAEELARLQRQEYEAHSAVAKPGFEFSVDTTTLLPQAEIEIRRNLVPAAGDPVGSIVSTGGFPAGSVPASGVPAGSVPASSVPASGVLAGSIVSTGGVPAGSVPASGVPAGSVPASSVLASGVLTGSIVSVGFASNVAVDPVATKRVNTIHPQSQIIRALQSPVQTQSTVQKSKFSESAFISYVHHQNRTNHADHLHCLFACFLSQLEPISVAKALEDPDWVAAMQEEMQQFYNQQVWTLVPLPDGKIAIGTK</sequence>
<evidence type="ECO:0000313" key="1">
    <source>
        <dbReference type="EMBL" id="GFB05365.1"/>
    </source>
</evidence>
<dbReference type="EMBL" id="BKCJ010542023">
    <property type="protein sequence ID" value="GFB05365.1"/>
    <property type="molecule type" value="Genomic_DNA"/>
</dbReference>
<accession>A0A699KTC5</accession>
<feature type="non-terminal residue" evidence="1">
    <location>
        <position position="1"/>
    </location>
</feature>
<organism evidence="1">
    <name type="scientific">Tanacetum cinerariifolium</name>
    <name type="common">Dalmatian daisy</name>
    <name type="synonym">Chrysanthemum cinerariifolium</name>
    <dbReference type="NCBI Taxonomy" id="118510"/>
    <lineage>
        <taxon>Eukaryota</taxon>
        <taxon>Viridiplantae</taxon>
        <taxon>Streptophyta</taxon>
        <taxon>Embryophyta</taxon>
        <taxon>Tracheophyta</taxon>
        <taxon>Spermatophyta</taxon>
        <taxon>Magnoliopsida</taxon>
        <taxon>eudicotyledons</taxon>
        <taxon>Gunneridae</taxon>
        <taxon>Pentapetalae</taxon>
        <taxon>asterids</taxon>
        <taxon>campanulids</taxon>
        <taxon>Asterales</taxon>
        <taxon>Asteraceae</taxon>
        <taxon>Asteroideae</taxon>
        <taxon>Anthemideae</taxon>
        <taxon>Anthemidinae</taxon>
        <taxon>Tanacetum</taxon>
    </lineage>
</organism>
<reference evidence="1" key="1">
    <citation type="journal article" date="2019" name="Sci. Rep.">
        <title>Draft genome of Tanacetum cinerariifolium, the natural source of mosquito coil.</title>
        <authorList>
            <person name="Yamashiro T."/>
            <person name="Shiraishi A."/>
            <person name="Satake H."/>
            <person name="Nakayama K."/>
        </authorList>
    </citation>
    <scope>NUCLEOTIDE SEQUENCE</scope>
</reference>
<name>A0A699KTC5_TANCI</name>
<gene>
    <name evidence="1" type="ORF">Tci_677336</name>
</gene>